<comment type="subcellular location">
    <subcellularLocation>
        <location evidence="1">Cell membrane</location>
        <topology evidence="1">Multi-pass membrane protein</topology>
    </subcellularLocation>
</comment>
<feature type="transmembrane region" description="Helical" evidence="6">
    <location>
        <begin position="272"/>
        <end position="295"/>
    </location>
</feature>
<dbReference type="Gene3D" id="1.20.1250.20">
    <property type="entry name" value="MFS general substrate transporter like domains"/>
    <property type="match status" value="1"/>
</dbReference>
<evidence type="ECO:0000256" key="6">
    <source>
        <dbReference type="SAM" id="Phobius"/>
    </source>
</evidence>
<dbReference type="PROSITE" id="PS50850">
    <property type="entry name" value="MFS"/>
    <property type="match status" value="1"/>
</dbReference>
<dbReference type="GO" id="GO:0022857">
    <property type="term" value="F:transmembrane transporter activity"/>
    <property type="evidence" value="ECO:0007669"/>
    <property type="project" value="InterPro"/>
</dbReference>
<evidence type="ECO:0000256" key="1">
    <source>
        <dbReference type="ARBA" id="ARBA00004651"/>
    </source>
</evidence>
<protein>
    <submittedName>
        <fullName evidence="8">MFS transporter</fullName>
    </submittedName>
</protein>
<dbReference type="Pfam" id="PF07690">
    <property type="entry name" value="MFS_1"/>
    <property type="match status" value="2"/>
</dbReference>
<feature type="transmembrane region" description="Helical" evidence="6">
    <location>
        <begin position="86"/>
        <end position="107"/>
    </location>
</feature>
<feature type="transmembrane region" description="Helical" evidence="6">
    <location>
        <begin position="113"/>
        <end position="133"/>
    </location>
</feature>
<dbReference type="GO" id="GO:0005886">
    <property type="term" value="C:plasma membrane"/>
    <property type="evidence" value="ECO:0007669"/>
    <property type="project" value="UniProtKB-SubCell"/>
</dbReference>
<dbReference type="InterPro" id="IPR011701">
    <property type="entry name" value="MFS"/>
</dbReference>
<dbReference type="PANTHER" id="PTHR43124">
    <property type="entry name" value="PURINE EFFLUX PUMP PBUE"/>
    <property type="match status" value="1"/>
</dbReference>
<feature type="domain" description="Major facilitator superfamily (MFS) profile" evidence="7">
    <location>
        <begin position="11"/>
        <end position="389"/>
    </location>
</feature>
<dbReference type="CDD" id="cd17473">
    <property type="entry name" value="MFS_arabinose_efflux_permease_like"/>
    <property type="match status" value="1"/>
</dbReference>
<dbReference type="AlphaFoldDB" id="A0A2W6MSV2"/>
<keyword evidence="9" id="KW-1185">Reference proteome</keyword>
<evidence type="ECO:0000256" key="2">
    <source>
        <dbReference type="ARBA" id="ARBA00022475"/>
    </source>
</evidence>
<feature type="transmembrane region" description="Helical" evidence="6">
    <location>
        <begin position="54"/>
        <end position="74"/>
    </location>
</feature>
<feature type="transmembrane region" description="Helical" evidence="6">
    <location>
        <begin position="365"/>
        <end position="385"/>
    </location>
</feature>
<accession>A0A2W6MSV2</accession>
<evidence type="ECO:0000313" key="9">
    <source>
        <dbReference type="Proteomes" id="UP000249746"/>
    </source>
</evidence>
<evidence type="ECO:0000259" key="7">
    <source>
        <dbReference type="PROSITE" id="PS50850"/>
    </source>
</evidence>
<evidence type="ECO:0000256" key="4">
    <source>
        <dbReference type="ARBA" id="ARBA00022989"/>
    </source>
</evidence>
<dbReference type="Proteomes" id="UP000249746">
    <property type="component" value="Unassembled WGS sequence"/>
</dbReference>
<dbReference type="InterPro" id="IPR050189">
    <property type="entry name" value="MFS_Efflux_Transporters"/>
</dbReference>
<organism evidence="8 9">
    <name type="scientific">Helicobacter valdiviensis</name>
    <dbReference type="NCBI Taxonomy" id="1458358"/>
    <lineage>
        <taxon>Bacteria</taxon>
        <taxon>Pseudomonadati</taxon>
        <taxon>Campylobacterota</taxon>
        <taxon>Epsilonproteobacteria</taxon>
        <taxon>Campylobacterales</taxon>
        <taxon>Helicobacteraceae</taxon>
        <taxon>Helicobacter</taxon>
    </lineage>
</organism>
<evidence type="ECO:0000256" key="5">
    <source>
        <dbReference type="ARBA" id="ARBA00023136"/>
    </source>
</evidence>
<keyword evidence="4 6" id="KW-1133">Transmembrane helix</keyword>
<feature type="transmembrane region" description="Helical" evidence="6">
    <location>
        <begin position="12"/>
        <end position="34"/>
    </location>
</feature>
<feature type="transmembrane region" description="Helical" evidence="6">
    <location>
        <begin position="209"/>
        <end position="227"/>
    </location>
</feature>
<dbReference type="SUPFAM" id="SSF103473">
    <property type="entry name" value="MFS general substrate transporter"/>
    <property type="match status" value="1"/>
</dbReference>
<dbReference type="PANTHER" id="PTHR43124:SF3">
    <property type="entry name" value="CHLORAMPHENICOL EFFLUX PUMP RV0191"/>
    <property type="match status" value="1"/>
</dbReference>
<gene>
    <name evidence="8" type="ORF">B6S12_08085</name>
</gene>
<proteinExistence type="predicted"/>
<evidence type="ECO:0000313" key="8">
    <source>
        <dbReference type="EMBL" id="PZT47635.1"/>
    </source>
</evidence>
<feature type="transmembrane region" description="Helical" evidence="6">
    <location>
        <begin position="171"/>
        <end position="189"/>
    </location>
</feature>
<keyword evidence="2" id="KW-1003">Cell membrane</keyword>
<dbReference type="OrthoDB" id="9812221at2"/>
<dbReference type="InterPro" id="IPR020846">
    <property type="entry name" value="MFS_dom"/>
</dbReference>
<feature type="transmembrane region" description="Helical" evidence="6">
    <location>
        <begin position="145"/>
        <end position="165"/>
    </location>
</feature>
<feature type="transmembrane region" description="Helical" evidence="6">
    <location>
        <begin position="301"/>
        <end position="324"/>
    </location>
</feature>
<feature type="transmembrane region" description="Helical" evidence="6">
    <location>
        <begin position="247"/>
        <end position="265"/>
    </location>
</feature>
<comment type="caution">
    <text evidence="8">The sequence shown here is derived from an EMBL/GenBank/DDBJ whole genome shotgun (WGS) entry which is preliminary data.</text>
</comment>
<keyword evidence="3 6" id="KW-0812">Transmembrane</keyword>
<evidence type="ECO:0000256" key="3">
    <source>
        <dbReference type="ARBA" id="ARBA00022692"/>
    </source>
</evidence>
<feature type="transmembrane region" description="Helical" evidence="6">
    <location>
        <begin position="336"/>
        <end position="353"/>
    </location>
</feature>
<dbReference type="EMBL" id="NBIU01000026">
    <property type="protein sequence ID" value="PZT47635.1"/>
    <property type="molecule type" value="Genomic_DNA"/>
</dbReference>
<reference evidence="8 9" key="1">
    <citation type="submission" date="2017-03" db="EMBL/GenBank/DDBJ databases">
        <title>Genomic and clinical evidence uncovers the enterohepatic species Helicobacter valdiviensis as a potential human intestinal pathogen.</title>
        <authorList>
            <person name="Fresia P."/>
            <person name="Jara R."/>
            <person name="Sierra R."/>
            <person name="Ferres I."/>
            <person name="Greif G."/>
            <person name="Iraola G."/>
            <person name="Collado L."/>
        </authorList>
    </citation>
    <scope>NUCLEOTIDE SEQUENCE [LARGE SCALE GENOMIC DNA]</scope>
    <source>
        <strain evidence="8 9">WBE14</strain>
    </source>
</reference>
<dbReference type="InterPro" id="IPR036259">
    <property type="entry name" value="MFS_trans_sf"/>
</dbReference>
<sequence>MYMEITKTKTFQFALFASTSMTVLGSIVIAPAIPALEMHFLPQSIPNIDLLSRLILTLPALFVMLFSPLSGFLLDKFGRIKFLIPAMYAWSIFGALGALWDNIYWILFTRAMFGIATAFVMTAASALVADYYAGEDRQRALSLQGFATACGSATFMVIGGFLAHFGWRYPFVVYALGVLIALLAAKLLFEPIRAQNSLEDYEDGEFKILPLVPIYFLGFFVMVTYYISPTQIPSFMIYNLEIKEVYVGVGMSASAIFYGLASLSYQRLRKFFSIALIYGVGFLLMGVGFLLIFYFHSFYMVLLALVLFGIGGGPIIVNNISTLIANTNPKHRAKTLGILSAVIYFGQFVSPLLSQPFVREFDITYLFMAAGLFLLCLSPISYYIGSHYH</sequence>
<keyword evidence="5 6" id="KW-0472">Membrane</keyword>
<name>A0A2W6MSV2_9HELI</name>